<evidence type="ECO:0000256" key="14">
    <source>
        <dbReference type="HAMAP-Rule" id="MF_01452"/>
    </source>
</evidence>
<feature type="binding site" evidence="14">
    <location>
        <position position="1119"/>
    </location>
    <ligand>
        <name>[4Fe-4S] cluster</name>
        <dbReference type="ChEBI" id="CHEBI:49883"/>
    </ligand>
</feature>
<dbReference type="RefSeq" id="WP_107920874.1">
    <property type="nucleotide sequence ID" value="NZ_CP066701.1"/>
</dbReference>
<dbReference type="GO" id="GO:0008409">
    <property type="term" value="F:5'-3' exonuclease activity"/>
    <property type="evidence" value="ECO:0007669"/>
    <property type="project" value="UniProtKB-UniRule"/>
</dbReference>
<keyword evidence="7 14" id="KW-0347">Helicase</keyword>
<evidence type="ECO:0000256" key="9">
    <source>
        <dbReference type="ARBA" id="ARBA00022840"/>
    </source>
</evidence>
<keyword evidence="4 14" id="KW-0547">Nucleotide-binding</keyword>
<dbReference type="InterPro" id="IPR038726">
    <property type="entry name" value="PDDEXK_AddAB-type"/>
</dbReference>
<dbReference type="GO" id="GO:0004386">
    <property type="term" value="F:helicase activity"/>
    <property type="evidence" value="ECO:0007669"/>
    <property type="project" value="UniProtKB-KW"/>
</dbReference>
<dbReference type="EMBL" id="CP066701">
    <property type="protein sequence ID" value="QQX23985.1"/>
    <property type="molecule type" value="Genomic_DNA"/>
</dbReference>
<evidence type="ECO:0000256" key="11">
    <source>
        <dbReference type="ARBA" id="ARBA00023014"/>
    </source>
</evidence>
<dbReference type="EC" id="3.1.-.-" evidence="14"/>
<dbReference type="KEGG" id="hspo:JGZ69_14250"/>
<dbReference type="PANTHER" id="PTHR30591">
    <property type="entry name" value="RECBCD ENZYME SUBUNIT RECC"/>
    <property type="match status" value="1"/>
</dbReference>
<dbReference type="GO" id="GO:0000724">
    <property type="term" value="P:double-strand break repair via homologous recombination"/>
    <property type="evidence" value="ECO:0007669"/>
    <property type="project" value="UniProtKB-UniRule"/>
</dbReference>
<dbReference type="SUPFAM" id="SSF52540">
    <property type="entry name" value="P-loop containing nucleoside triphosphate hydrolases"/>
    <property type="match status" value="2"/>
</dbReference>
<sequence>MSVRFVIGRSGTGKTRFINEEIRTNLYDNPNGTPIIYLVPDQMTFLSEYSLIKTPGLGGMIRAQVFSFSRLAWRILQETGGFNRMHITNEGLNMLIRKIIEDKKDELKLFGRAADKTGFIHHVEMMLTEFKRYCIHPEDIVVKREEMETNGSKVLADKLHDLQLIYHDFEKRLVNKYIDSDDYLNLLAESIQSSHYLQDAEIYIDGFHSFTPQEYMVIGQLMKACKRVTIALTLDRPFRNELPNDLHLFRMTGETYSTLVEMSTVNGVEVEENIVLKQLVRYKDESLAYLEANFETLPVQPYEYEPQAGLFQAVNRRAEIEAIAREIRELVRKNKYRYQDIAVLVRNGHEYQELLETCFFDHHIPYFIDQKRSMLNHPLIELIRSVLEIITGSWRYEAVFRAVKTDLLFPLNQHSGRLREKMDMLENYVLAYGIQGSKWTSKDRWSYRRFRGLEMEHTIQTDKEKEMEQEINDLRLLITNPIVKLSKRMNKGVNGRELCEALYLFLEELQIPAKLEMLRNQAEEKGNLLSAGEHDQAWNAVMELLDQFVEIFDDENITIKKFATILDAGIEAMEFSIVPPAIDQVIVANLEQSRLSDIKVAFIIGLNDGVMPAKINEEGVLADSDREELINNGMKIASSSKTRLLDEEFIAYKAFTTPSQKLYLSYPIANEEGKALLPSPYIKRMKEMFPKLNEKVIVNDPSELMDEEQIDYISHPNSAIAFLTSQLQLKIRKYPVADMWWDVYNFYFEDLFQKQRAKHVLSSLFYQNHAKKLSEETSKELYGETILASVSRMELFHSCPFAHFTTHGLRLREREIFKLEAPGIGDLFHGALKWISDNLQKNGFTWSNLTEKQCLHLAKEAVAYLSPRLQHQILLSSNRHHYIKRKLEQVIGRASLILSEHAKISGFAPIGMELGFGPRAALPPLSFTLKNGTKMELQGRIDRVDKAQDQNGVYLRIIDYKSSPRELDLTEVYYGLALQMLTYLDIVVTHSKNLIGTEGLPAGVLYFHMHNPIINSNRILTMDEIDEEIFKRFKMKGLLVEDPDVIKLMDQTLETGSSKIVAAEIKKDGSLSARSQVASAKDFSLMSHYVRNRYKKSGNEITSGNVDIAPYKLKKKTPCEYCSFKSVCQFDQSLEDNDYRVLTPSKPEEILARMREEVNQ</sequence>
<dbReference type="Proteomes" id="UP000595512">
    <property type="component" value="Chromosome"/>
</dbReference>
<dbReference type="AlphaFoldDB" id="A0AB37HAS4"/>
<dbReference type="InterPro" id="IPR014017">
    <property type="entry name" value="DNA_helicase_UvrD-like_C"/>
</dbReference>
<dbReference type="GO" id="GO:0051539">
    <property type="term" value="F:4 iron, 4 sulfur cluster binding"/>
    <property type="evidence" value="ECO:0007669"/>
    <property type="project" value="UniProtKB-KW"/>
</dbReference>
<dbReference type="Pfam" id="PF21445">
    <property type="entry name" value="ADDB_N"/>
    <property type="match status" value="1"/>
</dbReference>
<keyword evidence="8 14" id="KW-0269">Exonuclease</keyword>
<dbReference type="Gene3D" id="6.10.140.1030">
    <property type="match status" value="1"/>
</dbReference>
<dbReference type="PROSITE" id="PS51217">
    <property type="entry name" value="UVRD_HELICASE_CTER"/>
    <property type="match status" value="1"/>
</dbReference>
<dbReference type="GO" id="GO:0003690">
    <property type="term" value="F:double-stranded DNA binding"/>
    <property type="evidence" value="ECO:0007669"/>
    <property type="project" value="UniProtKB-UniRule"/>
</dbReference>
<keyword evidence="12 14" id="KW-0238">DNA-binding</keyword>
<dbReference type="HAMAP" id="MF_01452">
    <property type="entry name" value="AddB_type1"/>
    <property type="match status" value="1"/>
</dbReference>
<dbReference type="InterPro" id="IPR014140">
    <property type="entry name" value="DNA_helicase_suAddB"/>
</dbReference>
<comment type="function">
    <text evidence="14">The heterodimer acts as both an ATP-dependent DNA helicase and an ATP-dependent, dual-direction single-stranded exonuclease. Recognizes the chi site generating a DNA molecule suitable for the initiation of homologous recombination. The AddB subunit has 5' -&gt; 3' nuclease activity but not helicase activity.</text>
</comment>
<comment type="subunit">
    <text evidence="14">Heterodimer of AddA and AddB.</text>
</comment>
<evidence type="ECO:0000256" key="2">
    <source>
        <dbReference type="ARBA" id="ARBA00022722"/>
    </source>
</evidence>
<protein>
    <recommendedName>
        <fullName evidence="14">ATP-dependent helicase/deoxyribonuclease subunit B</fullName>
        <ecNumber evidence="14">3.1.-.-</ecNumber>
    </recommendedName>
    <alternativeName>
        <fullName evidence="14">ATP-dependent helicase/nuclease subunit AddB</fullName>
    </alternativeName>
</protein>
<feature type="binding site" evidence="14">
    <location>
        <position position="1128"/>
    </location>
    <ligand>
        <name>[4Fe-4S] cluster</name>
        <dbReference type="ChEBI" id="CHEBI:49883"/>
    </ligand>
</feature>
<keyword evidence="2 14" id="KW-0540">Nuclease</keyword>
<evidence type="ECO:0000256" key="13">
    <source>
        <dbReference type="ARBA" id="ARBA00023204"/>
    </source>
</evidence>
<keyword evidence="10 14" id="KW-0408">Iron</keyword>
<proteinExistence type="inferred from homology"/>
<evidence type="ECO:0000256" key="5">
    <source>
        <dbReference type="ARBA" id="ARBA00022763"/>
    </source>
</evidence>
<accession>A0AB37HAS4</accession>
<comment type="cofactor">
    <cofactor evidence="14">
        <name>[4Fe-4S] cluster</name>
        <dbReference type="ChEBI" id="CHEBI:49883"/>
    </cofactor>
    <text evidence="14">Binds 1 [4Fe-4S] cluster.</text>
</comment>
<dbReference type="GO" id="GO:0046872">
    <property type="term" value="F:metal ion binding"/>
    <property type="evidence" value="ECO:0007669"/>
    <property type="project" value="UniProtKB-KW"/>
</dbReference>
<evidence type="ECO:0000313" key="17">
    <source>
        <dbReference type="Proteomes" id="UP000595512"/>
    </source>
</evidence>
<comment type="cofactor">
    <cofactor evidence="14">
        <name>Mg(2+)</name>
        <dbReference type="ChEBI" id="CHEBI:18420"/>
    </cofactor>
</comment>
<dbReference type="NCBIfam" id="TIGR02773">
    <property type="entry name" value="addB_Gpos"/>
    <property type="match status" value="1"/>
</dbReference>
<keyword evidence="1 14" id="KW-0004">4Fe-4S</keyword>
<dbReference type="Pfam" id="PF12705">
    <property type="entry name" value="PDDEXK_1"/>
    <property type="match status" value="1"/>
</dbReference>
<dbReference type="Gene3D" id="3.90.320.10">
    <property type="match status" value="1"/>
</dbReference>
<dbReference type="Pfam" id="PF13361">
    <property type="entry name" value="UvrD_C"/>
    <property type="match status" value="1"/>
</dbReference>
<feature type="domain" description="UvrD-like helicase C-terminal" evidence="15">
    <location>
        <begin position="277"/>
        <end position="583"/>
    </location>
</feature>
<evidence type="ECO:0000256" key="3">
    <source>
        <dbReference type="ARBA" id="ARBA00022723"/>
    </source>
</evidence>
<evidence type="ECO:0000313" key="16">
    <source>
        <dbReference type="EMBL" id="QQX23985.1"/>
    </source>
</evidence>
<organism evidence="16 17">
    <name type="scientific">Heyndrickxia sporothermodurans</name>
    <dbReference type="NCBI Taxonomy" id="46224"/>
    <lineage>
        <taxon>Bacteria</taxon>
        <taxon>Bacillati</taxon>
        <taxon>Bacillota</taxon>
        <taxon>Bacilli</taxon>
        <taxon>Bacillales</taxon>
        <taxon>Bacillaceae</taxon>
        <taxon>Heyndrickxia</taxon>
    </lineage>
</organism>
<dbReference type="GO" id="GO:0005524">
    <property type="term" value="F:ATP binding"/>
    <property type="evidence" value="ECO:0007669"/>
    <property type="project" value="UniProtKB-UniRule"/>
</dbReference>
<dbReference type="InterPro" id="IPR027417">
    <property type="entry name" value="P-loop_NTPase"/>
</dbReference>
<reference evidence="16 17" key="1">
    <citation type="submission" date="2020-12" db="EMBL/GenBank/DDBJ databases">
        <title>Taxonomic evaluation of the Bacillus sporothermodurans group of bacteria based on whole genome sequences.</title>
        <authorList>
            <person name="Fiedler G."/>
            <person name="Herbstmann A.-D."/>
            <person name="Doll E."/>
            <person name="Wenning M."/>
            <person name="Brinks E."/>
            <person name="Kabisch J."/>
            <person name="Breitenwieser F."/>
            <person name="Lappann M."/>
            <person name="Boehnlein C."/>
            <person name="Franz C."/>
        </authorList>
    </citation>
    <scope>NUCLEOTIDE SEQUENCE [LARGE SCALE GENOMIC DNA]</scope>
    <source>
        <strain evidence="16 17">DSM 10599</strain>
    </source>
</reference>
<feature type="binding site" evidence="14">
    <location>
        <position position="799"/>
    </location>
    <ligand>
        <name>[4Fe-4S] cluster</name>
        <dbReference type="ChEBI" id="CHEBI:49883"/>
    </ligand>
</feature>
<evidence type="ECO:0000256" key="4">
    <source>
        <dbReference type="ARBA" id="ARBA00022741"/>
    </source>
</evidence>
<keyword evidence="5 14" id="KW-0227">DNA damage</keyword>
<comment type="miscellaneous">
    <text evidence="14">Despite having conserved helicase domains, this subunit does not have helicase activity.</text>
</comment>
<dbReference type="InterPro" id="IPR011604">
    <property type="entry name" value="PDDEXK-like_dom_sf"/>
</dbReference>
<name>A0AB37HAS4_9BACI</name>
<dbReference type="FunFam" id="3.90.320.10:FF:000006">
    <property type="entry name" value="ATP-dependent helicase/deoxyribonuclease subunit B"/>
    <property type="match status" value="1"/>
</dbReference>
<evidence type="ECO:0000256" key="7">
    <source>
        <dbReference type="ARBA" id="ARBA00022806"/>
    </source>
</evidence>
<evidence type="ECO:0000256" key="1">
    <source>
        <dbReference type="ARBA" id="ARBA00022485"/>
    </source>
</evidence>
<gene>
    <name evidence="14 16" type="primary">addB</name>
    <name evidence="16" type="ORF">JGZ69_14250</name>
</gene>
<evidence type="ECO:0000256" key="8">
    <source>
        <dbReference type="ARBA" id="ARBA00022839"/>
    </source>
</evidence>
<evidence type="ECO:0000256" key="6">
    <source>
        <dbReference type="ARBA" id="ARBA00022801"/>
    </source>
</evidence>
<dbReference type="PANTHER" id="PTHR30591:SF1">
    <property type="entry name" value="RECBCD ENZYME SUBUNIT RECC"/>
    <property type="match status" value="1"/>
</dbReference>
<dbReference type="InterPro" id="IPR049035">
    <property type="entry name" value="ADDB_N"/>
</dbReference>
<feature type="binding site" evidence="14">
    <location>
        <position position="1122"/>
    </location>
    <ligand>
        <name>[4Fe-4S] cluster</name>
        <dbReference type="ChEBI" id="CHEBI:49883"/>
    </ligand>
</feature>
<keyword evidence="13 14" id="KW-0234">DNA repair</keyword>
<keyword evidence="3 14" id="KW-0479">Metal-binding</keyword>
<evidence type="ECO:0000259" key="15">
    <source>
        <dbReference type="PROSITE" id="PS51217"/>
    </source>
</evidence>
<keyword evidence="6 14" id="KW-0378">Hydrolase</keyword>
<evidence type="ECO:0000256" key="10">
    <source>
        <dbReference type="ARBA" id="ARBA00023004"/>
    </source>
</evidence>
<dbReference type="Gene3D" id="3.40.50.300">
    <property type="entry name" value="P-loop containing nucleotide triphosphate hydrolases"/>
    <property type="match status" value="3"/>
</dbReference>
<keyword evidence="9 14" id="KW-0067">ATP-binding</keyword>
<keyword evidence="11 14" id="KW-0411">Iron-sulfur</keyword>
<evidence type="ECO:0000256" key="12">
    <source>
        <dbReference type="ARBA" id="ARBA00023125"/>
    </source>
</evidence>
<comment type="similarity">
    <text evidence="14">Belongs to the helicase family. AddB/RexB type 1 subfamily.</text>
</comment>